<proteinExistence type="predicted"/>
<comment type="caution">
    <text evidence="3">The sequence shown here is derived from an EMBL/GenBank/DDBJ whole genome shotgun (WGS) entry which is preliminary data.</text>
</comment>
<accession>A0A424Y9W5</accession>
<dbReference type="Proteomes" id="UP000285138">
    <property type="component" value="Unassembled WGS sequence"/>
</dbReference>
<evidence type="ECO:0000256" key="2">
    <source>
        <dbReference type="SAM" id="Phobius"/>
    </source>
</evidence>
<feature type="transmembrane region" description="Helical" evidence="2">
    <location>
        <begin position="6"/>
        <end position="24"/>
    </location>
</feature>
<feature type="compositionally biased region" description="Basic and acidic residues" evidence="1">
    <location>
        <begin position="211"/>
        <end position="227"/>
    </location>
</feature>
<feature type="transmembrane region" description="Helical" evidence="2">
    <location>
        <begin position="33"/>
        <end position="50"/>
    </location>
</feature>
<dbReference type="AlphaFoldDB" id="A0A424Y9W5"/>
<organism evidence="3 4">
    <name type="scientific">Candidatus Syntrophonatronum acetioxidans</name>
    <dbReference type="NCBI Taxonomy" id="1795816"/>
    <lineage>
        <taxon>Bacteria</taxon>
        <taxon>Bacillati</taxon>
        <taxon>Bacillota</taxon>
        <taxon>Clostridia</taxon>
        <taxon>Eubacteriales</taxon>
        <taxon>Syntrophomonadaceae</taxon>
        <taxon>Candidatus Syntrophonatronum</taxon>
    </lineage>
</organism>
<feature type="transmembrane region" description="Helical" evidence="2">
    <location>
        <begin position="110"/>
        <end position="131"/>
    </location>
</feature>
<dbReference type="InterPro" id="IPR011672">
    <property type="entry name" value="DUF1614"/>
</dbReference>
<evidence type="ECO:0000256" key="1">
    <source>
        <dbReference type="SAM" id="MobiDB-lite"/>
    </source>
</evidence>
<gene>
    <name evidence="3" type="ORF">D5R97_09770</name>
</gene>
<evidence type="ECO:0000313" key="4">
    <source>
        <dbReference type="Proteomes" id="UP000285138"/>
    </source>
</evidence>
<keyword evidence="2" id="KW-0812">Transmembrane</keyword>
<sequence>MPVGMILLIGVGILVYLGFAQRALDRMRLTDKQALLFIGALLIGGFIPDIQLTENVSINIGGGILPIFLVGYLLYRADTVKEKKRAVAALLIAAVLVYGATKIVPVEPTYSVFIDPMYLFALLAGIIGYLAGRSRRSAFIAGAGSMVLTDIISRVEVALTGGRGTLVIGGAGAFDAIVVAGIIAVFLAEVVGETREKIQGGTSRVPRGHRKGEENQGEDNPHNQEGE</sequence>
<feature type="region of interest" description="Disordered" evidence="1">
    <location>
        <begin position="198"/>
        <end position="227"/>
    </location>
</feature>
<protein>
    <submittedName>
        <fullName evidence="3">DUF1614 domain-containing protein</fullName>
    </submittedName>
</protein>
<feature type="transmembrane region" description="Helical" evidence="2">
    <location>
        <begin position="87"/>
        <end position="104"/>
    </location>
</feature>
<evidence type="ECO:0000313" key="3">
    <source>
        <dbReference type="EMBL" id="RQD73218.1"/>
    </source>
</evidence>
<feature type="transmembrane region" description="Helical" evidence="2">
    <location>
        <begin position="56"/>
        <end position="75"/>
    </location>
</feature>
<reference evidence="3 4" key="1">
    <citation type="submission" date="2018-08" db="EMBL/GenBank/DDBJ databases">
        <title>The metabolism and importance of syntrophic acetate oxidation coupled to methane or sulfide production in haloalkaline environments.</title>
        <authorList>
            <person name="Timmers P.H.A."/>
            <person name="Vavourakis C.D."/>
            <person name="Sorokin D.Y."/>
            <person name="Sinninghe Damste J.S."/>
            <person name="Muyzer G."/>
            <person name="Stams A.J.M."/>
            <person name="Plugge C.M."/>
        </authorList>
    </citation>
    <scope>NUCLEOTIDE SEQUENCE [LARGE SCALE GENOMIC DNA]</scope>
    <source>
        <strain evidence="3">MSAO_Bac1</strain>
    </source>
</reference>
<keyword evidence="2" id="KW-0472">Membrane</keyword>
<dbReference type="Pfam" id="PF07758">
    <property type="entry name" value="DUF1614"/>
    <property type="match status" value="1"/>
</dbReference>
<feature type="transmembrane region" description="Helical" evidence="2">
    <location>
        <begin position="138"/>
        <end position="155"/>
    </location>
</feature>
<name>A0A424Y9W5_9FIRM</name>
<dbReference type="EMBL" id="QZAA01000271">
    <property type="protein sequence ID" value="RQD73218.1"/>
    <property type="molecule type" value="Genomic_DNA"/>
</dbReference>
<feature type="transmembrane region" description="Helical" evidence="2">
    <location>
        <begin position="167"/>
        <end position="188"/>
    </location>
</feature>
<keyword evidence="2" id="KW-1133">Transmembrane helix</keyword>